<dbReference type="OrthoDB" id="9764467at2"/>
<dbReference type="InterPro" id="IPR038734">
    <property type="entry name" value="YhaN_AAA"/>
</dbReference>
<feature type="coiled-coil region" evidence="1">
    <location>
        <begin position="585"/>
        <end position="612"/>
    </location>
</feature>
<organism evidence="3 4">
    <name type="scientific">Methylobacterium radiodurans</name>
    <dbReference type="NCBI Taxonomy" id="2202828"/>
    <lineage>
        <taxon>Bacteria</taxon>
        <taxon>Pseudomonadati</taxon>
        <taxon>Pseudomonadota</taxon>
        <taxon>Alphaproteobacteria</taxon>
        <taxon>Hyphomicrobiales</taxon>
        <taxon>Methylobacteriaceae</taxon>
        <taxon>Methylobacterium</taxon>
    </lineage>
</organism>
<dbReference type="KEGG" id="meti:DK427_18875"/>
<proteinExistence type="predicted"/>
<dbReference type="Gene3D" id="3.40.50.300">
    <property type="entry name" value="P-loop containing nucleotide triphosphate hydrolases"/>
    <property type="match status" value="2"/>
</dbReference>
<reference evidence="3 4" key="1">
    <citation type="submission" date="2018-05" db="EMBL/GenBank/DDBJ databases">
        <title>Complete Genome Sequence of Methylobacterium sp. 17Sr1-43.</title>
        <authorList>
            <person name="Srinivasan S."/>
        </authorList>
    </citation>
    <scope>NUCLEOTIDE SEQUENCE [LARGE SCALE GENOMIC DNA]</scope>
    <source>
        <strain evidence="3 4">17Sr1-43</strain>
    </source>
</reference>
<dbReference type="EMBL" id="CP029551">
    <property type="protein sequence ID" value="AWN37537.1"/>
    <property type="molecule type" value="Genomic_DNA"/>
</dbReference>
<dbReference type="Proteomes" id="UP000246058">
    <property type="component" value="Chromosome"/>
</dbReference>
<feature type="coiled-coil region" evidence="1">
    <location>
        <begin position="480"/>
        <end position="507"/>
    </location>
</feature>
<name>A0A2U8VUY9_9HYPH</name>
<dbReference type="PANTHER" id="PTHR41259:SF1">
    <property type="entry name" value="DOUBLE-STRAND BREAK REPAIR RAD50 ATPASE, PUTATIVE-RELATED"/>
    <property type="match status" value="1"/>
</dbReference>
<evidence type="ECO:0000259" key="2">
    <source>
        <dbReference type="Pfam" id="PF13514"/>
    </source>
</evidence>
<sequence>MRILALDLERYGPFTDRTVRFREDARLHVVLGANEAGKSTALAAVTDLLFGIEERTRYAFRHDMPALRLGAEIRAADGRTLRFRRRKGRKNTLVDAADAGLPDDSLAPYLGGLTREVFCRAFGLDSASLRAGAAEMLDAEGELGASLFAAASGLRGYRALQGRLEEEAAGIFMPRAARDRTFYQALTRYEEARKAIRQGELRAGDWRDLNEEIAEAGTRLDAIHAERRRIAGEQARLARLKRVAPLIQAVDAAAEAAARDEAPDQPDLWTDSWTDALGARIAAEAAARAEAERAGAALARAEQDLAALPLDEGLLARAEAVLEAFRGIARHDKDAQDLPRIRAEADALAQNLAQLAARIGLPDAAALKLRQPSDAARTRVAGLVREGRALAAEIARLTRDAAEALPGSDAAAAPAIDPAPLRADLRGLAGLRAEVARRDEIDGTVRREAGLLWLQAGRLDPPVADLAALAQVPLPAPEAIARHRQAFEALERRRERAAERQETARQAAAGTRLRLRLREGAGPLPSPDALARLRAARDALIGAGPGDEAALRRCREAVAAADRAADDLVRDAARAAEQAADRIRLEAETEEMAAAERDLAAIAAARSEAESAWQAAWAPAGLSAAPPAEMAAWLAEVQTLLDALASVETQSIEQRRLAERVEAARRPLAALAARAGLDLLPGLDPGLMLARIEERVAALGEAWERAREAEGRARAAAEQAARRAADLAEARVRETVWREAWNLAVPAIGLDGAAGPDEADSALAAWAAVPAALAALEHQQRRIAGLSRDMEAYRAEADTLVAALGPDLAGLPATAAMKALHDRLGAAQERRARRTDLASRCREAAEALAAAEAARGAAASALADHLGERSEGPAEDPAALHARLTARRALRLELESRRADLARIADGVAEAELRADLSGTSPDAIEAALRGLALEEEALDQRGKAAFADRDRAERRRADLEGGTGAELALAQRKAAEAELAGEARRWAVLRLAGLLIGTAIGRQRAGQQDPLLARAGALFSGLTGGAFAGLAQDYDAGDEPRLTGRRASGELVPVDGLSEGTRDQLYLALRLAYLEDYAGRAEPAPFVGDDLFLTFDDARTAHGLEALAAIGGQVQPILFTHHRHVADLARARLGAAVDVLEL</sequence>
<keyword evidence="1" id="KW-0175">Coiled coil</keyword>
<dbReference type="SUPFAM" id="SSF52540">
    <property type="entry name" value="P-loop containing nucleoside triphosphate hydrolases"/>
    <property type="match status" value="1"/>
</dbReference>
<dbReference type="InterPro" id="IPR027417">
    <property type="entry name" value="P-loop_NTPase"/>
</dbReference>
<keyword evidence="4" id="KW-1185">Reference proteome</keyword>
<dbReference type="Pfam" id="PF13514">
    <property type="entry name" value="AAA_27"/>
    <property type="match status" value="1"/>
</dbReference>
<evidence type="ECO:0000313" key="3">
    <source>
        <dbReference type="EMBL" id="AWN37537.1"/>
    </source>
</evidence>
<evidence type="ECO:0000313" key="4">
    <source>
        <dbReference type="Proteomes" id="UP000246058"/>
    </source>
</evidence>
<protein>
    <submittedName>
        <fullName evidence="3">Chromosome segregation protein SMC</fullName>
    </submittedName>
</protein>
<dbReference type="PANTHER" id="PTHR41259">
    <property type="entry name" value="DOUBLE-STRAND BREAK REPAIR RAD50 ATPASE, PUTATIVE-RELATED"/>
    <property type="match status" value="1"/>
</dbReference>
<dbReference type="AlphaFoldDB" id="A0A2U8VUY9"/>
<dbReference type="RefSeq" id="WP_109952605.1">
    <property type="nucleotide sequence ID" value="NZ_CP029551.1"/>
</dbReference>
<gene>
    <name evidence="3" type="ORF">DK427_18875</name>
</gene>
<evidence type="ECO:0000256" key="1">
    <source>
        <dbReference type="SAM" id="Coils"/>
    </source>
</evidence>
<accession>A0A2U8VUY9</accession>
<feature type="domain" description="YhaN AAA" evidence="2">
    <location>
        <begin position="1"/>
        <end position="206"/>
    </location>
</feature>